<sequence>MSYSVREAKPKNINRLLIVGHEMSNYETVESLLNQSGMKEAEALKKERINAKDVSSIIKKANNIDEQSYDRLDVNPIWNGLAMDLMISNMNNKLWGWSDPQAISLLEYWKSADPNLGFVLVYNSPQSFVKRLFDSVDNISNEVLQDKISDYIEYNEALLQFFYQNIEESVLVSSEQVGHNAKEYIEQLESQLSLVNISSTNAVVNVLDMEGMGSGGDEVSDYLIEQLIKKNTQLVDMFDELQSVAVLPQGYADHGNNDDQEFIVNALIKRSNDIKVVKNLEMKCQQNEKQLQALNVENSSIKEQRNNIGMKLKQASDENELLMGSLFQVREELERLYGDKNAAKSQFQSLEKQKNDIEKRLNNVVEQTKLLTEQNKKIDEAKKNLDIEYKQKISQLEQKFKQQNNVLGSKNKLEKNVRKLEEENNLLLSQLFNVQEELEKAYLLNSKLGAKESKRQLQYGAAERVRGYLSYRLGIVMMENYNSLFGLIKMPLKLLLEVKKFKKDQKNKPKLPPLHTYADYYKAERVKNHLTYHLGNEIMHCFRTPLGLVKWPFAVRKAFKKYAKGKA</sequence>
<feature type="coiled-coil region" evidence="1">
    <location>
        <begin position="333"/>
        <end position="437"/>
    </location>
</feature>
<accession>A0AAE6YKH2</accession>
<dbReference type="RefSeq" id="WP_133942344.1">
    <property type="nucleotide sequence ID" value="NZ_CP038241.1"/>
</dbReference>
<dbReference type="Proteomes" id="UP000502004">
    <property type="component" value="Chromosome"/>
</dbReference>
<evidence type="ECO:0000313" key="3">
    <source>
        <dbReference type="Proteomes" id="UP000502004"/>
    </source>
</evidence>
<keyword evidence="3" id="KW-1185">Reference proteome</keyword>
<proteinExistence type="predicted"/>
<organism evidence="2 3">
    <name type="scientific">Allofrancisella inopinata</name>
    <dbReference type="NCBI Taxonomy" id="1085647"/>
    <lineage>
        <taxon>Bacteria</taxon>
        <taxon>Pseudomonadati</taxon>
        <taxon>Pseudomonadota</taxon>
        <taxon>Gammaproteobacteria</taxon>
        <taxon>Thiotrichales</taxon>
        <taxon>Francisellaceae</taxon>
        <taxon>Allofrancisella</taxon>
    </lineage>
</organism>
<reference evidence="2 3" key="1">
    <citation type="submission" date="2019-03" db="EMBL/GenBank/DDBJ databases">
        <title>Complete Genome Sequence of Allofrancisella inopinata Strain SYSU YG23 Isolated from Water-Cooling Systems in China.</title>
        <authorList>
            <person name="Ohrman C."/>
            <person name="Uneklint I."/>
            <person name="Sjodin A."/>
        </authorList>
    </citation>
    <scope>NUCLEOTIDE SEQUENCE [LARGE SCALE GENOMIC DNA]</scope>
    <source>
        <strain evidence="2 3">SYSU YG23</strain>
    </source>
</reference>
<gene>
    <name evidence="2" type="ORF">E4K63_06555</name>
</gene>
<dbReference type="AlphaFoldDB" id="A0AAE6YKH2"/>
<keyword evidence="1" id="KW-0175">Coiled coil</keyword>
<dbReference type="EMBL" id="CP038241">
    <property type="protein sequence ID" value="QIV96507.1"/>
    <property type="molecule type" value="Genomic_DNA"/>
</dbReference>
<protein>
    <submittedName>
        <fullName evidence="2">Uncharacterized protein</fullName>
    </submittedName>
</protein>
<evidence type="ECO:0000256" key="1">
    <source>
        <dbReference type="SAM" id="Coils"/>
    </source>
</evidence>
<feature type="coiled-coil region" evidence="1">
    <location>
        <begin position="277"/>
        <end position="304"/>
    </location>
</feature>
<evidence type="ECO:0000313" key="2">
    <source>
        <dbReference type="EMBL" id="QIV96507.1"/>
    </source>
</evidence>
<dbReference type="KEGG" id="aii:E4K63_06555"/>
<name>A0AAE6YKH2_9GAMM</name>